<organism evidence="2 3">
    <name type="scientific">Clostridium frigoriphilum</name>
    <dbReference type="NCBI Taxonomy" id="443253"/>
    <lineage>
        <taxon>Bacteria</taxon>
        <taxon>Bacillati</taxon>
        <taxon>Bacillota</taxon>
        <taxon>Clostridia</taxon>
        <taxon>Eubacteriales</taxon>
        <taxon>Clostridiaceae</taxon>
        <taxon>Clostridium</taxon>
    </lineage>
</organism>
<dbReference type="Proteomes" id="UP001498469">
    <property type="component" value="Unassembled WGS sequence"/>
</dbReference>
<evidence type="ECO:0000313" key="3">
    <source>
        <dbReference type="Proteomes" id="UP001498469"/>
    </source>
</evidence>
<feature type="signal peptide" evidence="1">
    <location>
        <begin position="1"/>
        <end position="25"/>
    </location>
</feature>
<dbReference type="EMBL" id="JAZHFS010000005">
    <property type="protein sequence ID" value="MEF2111995.1"/>
    <property type="molecule type" value="Genomic_DNA"/>
</dbReference>
<proteinExistence type="predicted"/>
<evidence type="ECO:0000313" key="2">
    <source>
        <dbReference type="EMBL" id="MEF2111995.1"/>
    </source>
</evidence>
<keyword evidence="3" id="KW-1185">Reference proteome</keyword>
<sequence>MNKKITSTALAALMIAGSTSFSAFAAMADGTVVIGTKAYDLAYANDPANATEIAAAVVAGGTVYVKNFDGNWIDNLTGASINASVIPAVTYTNSTGTTQIGAGDATVTAATSVTTAAINAKSFKATFNGTVADTSKVVFTVKQGSAVVSTMTATWNTAKTEATLTNASNLPPSDYTVNVVNDGKDFGTSTINVASQKIAKIDITSTKLGLGNIPKGGTSADRVGYATYQVLDQYGNDITTSSLANGLTFQSGVGSATGKDGVITVTPSANMNILQLSTVVISAYDTTTGVNKSATLAVTSQVGTLSDINISAITNKDGKVLTAQDTSSLFYLTYTATDVSGNPTTDYDIVKNGLILIDGTDELTGTNAYITTKVVHDPIDSKKAAIQVQVKSATDTNSIDMPIVINAMTYTGKSSILNVIMKREAKVDSIQLQVPAYNIATGEDKIIPFVALDQNGKVLTKYADVVTKDVSISGAFWSKDANGDAVLRIGDQVGDTGRGIGYPNDGQRTITASVASSTGKYSTITVNVQKKVMADTLTLDTSKYKTIMQAVQGTDAAIQRVDFGWDKEGLSVKDQYDRVIDMTTGADSSNTISQYYVKAVSSAPTVVGVSYQDKDKNDTTATSLATGNKYLALKAGVAGSATITFELYNTDRYKSDGITLRTATDIASPVDSQSQTFTVLDNKDIKDYVLDAVTKPIYADIDHNTKTVSDRQIDYKANPKVYGTTSSGSKVLLAGNPIIAASVDSKDFVIAKGPAATGSCAYDALKVVALDFADSAKTGSSTKLTVSIQGADKTIYVKTADITSSTVDPVASSIYASVSTEVNGISKDNDTITLTQSAGNSYADMLGNSLSQYLPNGAKASTQNVYIGANDQYGQDSMELSTFLTVNDITKTKFATGSDFKVALDGTITGTAQPGDFITVTGVAQSGPNKTIKIVFAGTPVVDKALTDAKAAATAETGKVVAAQTAYTAATGLATASVYTDVTNAKTELDKAVATNVTATITAATTTLANANTALTAATKVLTDGTKALTDAKAAATAETGKVVAAQTAYTAAKGLATASVYTDVTNAKTELDKAVATNVTATITDATTKLATANTALTTATKVLTDTPVVTNDATLNAGYTFNPGLGILDGKVSGTNLTGLKVVLVGDTMGNDLKTGAIAADGTFTITGFGTDLLGSYSYKIIDASSKVIKTGAAASIVTQ</sequence>
<comment type="caution">
    <text evidence="2">The sequence shown here is derived from an EMBL/GenBank/DDBJ whole genome shotgun (WGS) entry which is preliminary data.</text>
</comment>
<keyword evidence="1" id="KW-0732">Signal</keyword>
<protein>
    <submittedName>
        <fullName evidence="2">Uncharacterized protein</fullName>
    </submittedName>
</protein>
<accession>A0ABU7UNH0</accession>
<gene>
    <name evidence="2" type="ORF">SJI18_06685</name>
</gene>
<dbReference type="RefSeq" id="WP_216246305.1">
    <property type="nucleotide sequence ID" value="NZ_JAZHFS010000005.1"/>
</dbReference>
<evidence type="ECO:0000256" key="1">
    <source>
        <dbReference type="SAM" id="SignalP"/>
    </source>
</evidence>
<reference evidence="2 3" key="1">
    <citation type="submission" date="2023-11" db="EMBL/GenBank/DDBJ databases">
        <title>Draft genome sequence of a psychrophilic Clostridium strain from permafrost water brine.</title>
        <authorList>
            <person name="Shcherbakova V.A."/>
            <person name="Trubitsyn V.E."/>
            <person name="Zakharyuk A.G."/>
        </authorList>
    </citation>
    <scope>NUCLEOTIDE SEQUENCE [LARGE SCALE GENOMIC DNA]</scope>
    <source>
        <strain evidence="2 3">14F</strain>
    </source>
</reference>
<name>A0ABU7UNH0_9CLOT</name>
<feature type="chain" id="PRO_5046041400" evidence="1">
    <location>
        <begin position="26"/>
        <end position="1202"/>
    </location>
</feature>